<name>A0A5M3T2G1_LIMPL</name>
<feature type="region of interest" description="Disordered" evidence="5">
    <location>
        <begin position="404"/>
        <end position="448"/>
    </location>
</feature>
<dbReference type="Pfam" id="PF01145">
    <property type="entry name" value="Band_7"/>
    <property type="match status" value="1"/>
</dbReference>
<feature type="coiled-coil region" evidence="4">
    <location>
        <begin position="155"/>
        <end position="182"/>
    </location>
</feature>
<evidence type="ECO:0000313" key="7">
    <source>
        <dbReference type="EMBL" id="GCE93654.1"/>
    </source>
</evidence>
<dbReference type="InterPro" id="IPR001107">
    <property type="entry name" value="Band_7"/>
</dbReference>
<dbReference type="GeneID" id="301682563"/>
<dbReference type="Proteomes" id="UP000326169">
    <property type="component" value="Unassembled WGS sequence"/>
</dbReference>
<dbReference type="SMART" id="SM00244">
    <property type="entry name" value="PHB"/>
    <property type="match status" value="1"/>
</dbReference>
<feature type="domain" description="Band 7" evidence="6">
    <location>
        <begin position="24"/>
        <end position="198"/>
    </location>
</feature>
<dbReference type="PANTHER" id="PTHR13806">
    <property type="entry name" value="FLOTILLIN-RELATED"/>
    <property type="match status" value="1"/>
</dbReference>
<dbReference type="SUPFAM" id="SSF117892">
    <property type="entry name" value="Band 7/SPFH domain"/>
    <property type="match status" value="1"/>
</dbReference>
<dbReference type="PANTHER" id="PTHR13806:SF46">
    <property type="entry name" value="FLOTILLIN-1-RELATED"/>
    <property type="match status" value="1"/>
</dbReference>
<gene>
    <name evidence="7" type="ORF">NIES46_17060</name>
</gene>
<dbReference type="InterPro" id="IPR036013">
    <property type="entry name" value="Band_7/SPFH_dom_sf"/>
</dbReference>
<evidence type="ECO:0000313" key="8">
    <source>
        <dbReference type="Proteomes" id="UP000326169"/>
    </source>
</evidence>
<evidence type="ECO:0000256" key="3">
    <source>
        <dbReference type="ARBA" id="ARBA00023136"/>
    </source>
</evidence>
<protein>
    <submittedName>
        <fullName evidence="7">Band 7 protein</fullName>
    </submittedName>
</protein>
<keyword evidence="3" id="KW-0472">Membrane</keyword>
<keyword evidence="4" id="KW-0175">Coiled coil</keyword>
<feature type="compositionally biased region" description="Polar residues" evidence="5">
    <location>
        <begin position="411"/>
        <end position="430"/>
    </location>
</feature>
<evidence type="ECO:0000256" key="2">
    <source>
        <dbReference type="ARBA" id="ARBA00007161"/>
    </source>
</evidence>
<reference evidence="7 8" key="1">
    <citation type="journal article" date="2019" name="J Genomics">
        <title>The Draft Genome of a Hydrogen-producing Cyanobacterium, Arthrospira platensis NIES-46.</title>
        <authorList>
            <person name="Suzuki S."/>
            <person name="Yamaguchi H."/>
            <person name="Kawachi M."/>
        </authorList>
    </citation>
    <scope>NUCLEOTIDE SEQUENCE [LARGE SCALE GENOMIC DNA]</scope>
    <source>
        <strain evidence="7 8">NIES-46</strain>
    </source>
</reference>
<organism evidence="7 8">
    <name type="scientific">Limnospira platensis NIES-46</name>
    <dbReference type="NCBI Taxonomy" id="1236695"/>
    <lineage>
        <taxon>Bacteria</taxon>
        <taxon>Bacillati</taxon>
        <taxon>Cyanobacteriota</taxon>
        <taxon>Cyanophyceae</taxon>
        <taxon>Oscillatoriophycideae</taxon>
        <taxon>Oscillatoriales</taxon>
        <taxon>Sirenicapillariaceae</taxon>
        <taxon>Limnospira</taxon>
    </lineage>
</organism>
<evidence type="ECO:0000256" key="5">
    <source>
        <dbReference type="SAM" id="MobiDB-lite"/>
    </source>
</evidence>
<dbReference type="InterPro" id="IPR027705">
    <property type="entry name" value="Flotillin_fam"/>
</dbReference>
<accession>A0A5M3T2G1</accession>
<proteinExistence type="inferred from homology"/>
<dbReference type="Gene3D" id="3.30.479.30">
    <property type="entry name" value="Band 7 domain"/>
    <property type="match status" value="1"/>
</dbReference>
<evidence type="ECO:0000256" key="4">
    <source>
        <dbReference type="SAM" id="Coils"/>
    </source>
</evidence>
<feature type="coiled-coil region" evidence="4">
    <location>
        <begin position="453"/>
        <end position="487"/>
    </location>
</feature>
<comment type="caution">
    <text evidence="7">The sequence shown here is derived from an EMBL/GenBank/DDBJ whole genome shotgun (WGS) entry which is preliminary data.</text>
</comment>
<sequence length="523" mass="57245">MEIIIALLAALGLGTGATVFIIRNLYYICQPSEVLIFAGGRRPTQDDRTVGYRLVKGGSSIRTPLLEQAFHMDLTNMIIELKVANAYSKGGIPLQVDGVANIKIAGEEPTIHNAIERLLGKTRQEIERIAKDTLEGNLRGVLASLTPEQVNGDKLAFAKSLLEEAEDDLEQLGLILDTLQIQNISDDVGYLDSIGRQQRAELFRDSRVAEAQAKADAAIRTAENHKMTQLKKLETEVEVSKAEAERRVADAMTKRAAVVAESESETAAEVARTQAEVSVQKERIKQVEQQLQADVVAPAEAECKKAIARARGDAAQIIEDGKAQAEGTRRLAESWKAAGPNAREIFLYQKLEVLLKTMASTVPEITVDNVTIVDANKGNTASKMAAFLEELRQTTGIDVATAVQNWGGGSSQPQPTSTAKSLKSSRTNGQAVRRTNGAAPKPEDTTQSLQSEVKQLLDHVAQNTKNNAEAEEAIAQALRQYPNLKRRLQMLFKSQGTQAIRNMFNHPTIYIPTAMLQMWLEQD</sequence>
<dbReference type="EMBL" id="BIMW01000076">
    <property type="protein sequence ID" value="GCE93654.1"/>
    <property type="molecule type" value="Genomic_DNA"/>
</dbReference>
<dbReference type="RefSeq" id="WP_014277408.1">
    <property type="nucleotide sequence ID" value="NZ_BIMW01000076.1"/>
</dbReference>
<evidence type="ECO:0000256" key="1">
    <source>
        <dbReference type="ARBA" id="ARBA00004370"/>
    </source>
</evidence>
<dbReference type="CDD" id="cd03399">
    <property type="entry name" value="SPFH_flotillin"/>
    <property type="match status" value="1"/>
</dbReference>
<comment type="subcellular location">
    <subcellularLocation>
        <location evidence="1">Membrane</location>
    </subcellularLocation>
</comment>
<keyword evidence="8" id="KW-1185">Reference proteome</keyword>
<evidence type="ECO:0000259" key="6">
    <source>
        <dbReference type="SMART" id="SM00244"/>
    </source>
</evidence>
<comment type="similarity">
    <text evidence="2">Belongs to the band 7/mec-2 family. Flotillin subfamily.</text>
</comment>